<dbReference type="Gene3D" id="3.40.50.720">
    <property type="entry name" value="NAD(P)-binding Rossmann-like Domain"/>
    <property type="match status" value="1"/>
</dbReference>
<dbReference type="OrthoDB" id="335726at2"/>
<dbReference type="RefSeq" id="WP_002683687.1">
    <property type="nucleotide sequence ID" value="NZ_JH600070.1"/>
</dbReference>
<dbReference type="PROSITE" id="PS00061">
    <property type="entry name" value="ADH_SHORT"/>
    <property type="match status" value="1"/>
</dbReference>
<dbReference type="GO" id="GO:0016491">
    <property type="term" value="F:oxidoreductase activity"/>
    <property type="evidence" value="ECO:0007669"/>
    <property type="project" value="UniProtKB-KW"/>
</dbReference>
<evidence type="ECO:0000256" key="1">
    <source>
        <dbReference type="ARBA" id="ARBA00006484"/>
    </source>
</evidence>
<dbReference type="SUPFAM" id="SSF51735">
    <property type="entry name" value="NAD(P)-binding Rossmann-fold domains"/>
    <property type="match status" value="1"/>
</dbReference>
<proteinExistence type="inferred from homology"/>
<organism evidence="3 4">
    <name type="scientific">Beggiatoa alba B18LD</name>
    <dbReference type="NCBI Taxonomy" id="395493"/>
    <lineage>
        <taxon>Bacteria</taxon>
        <taxon>Pseudomonadati</taxon>
        <taxon>Pseudomonadota</taxon>
        <taxon>Gammaproteobacteria</taxon>
        <taxon>Thiotrichales</taxon>
        <taxon>Thiotrichaceae</taxon>
        <taxon>Beggiatoa</taxon>
    </lineage>
</organism>
<dbReference type="AlphaFoldDB" id="I3CDB6"/>
<dbReference type="PRINTS" id="PR00081">
    <property type="entry name" value="GDHRDH"/>
</dbReference>
<dbReference type="NCBIfam" id="NF005489">
    <property type="entry name" value="PRK07102.1"/>
    <property type="match status" value="1"/>
</dbReference>
<keyword evidence="2" id="KW-0560">Oxidoreductase</keyword>
<dbReference type="PANTHER" id="PTHR44196">
    <property type="entry name" value="DEHYDROGENASE/REDUCTASE SDR FAMILY MEMBER 7B"/>
    <property type="match status" value="1"/>
</dbReference>
<dbReference type="PANTHER" id="PTHR44196:SF1">
    <property type="entry name" value="DEHYDROGENASE_REDUCTASE SDR FAMILY MEMBER 7B"/>
    <property type="match status" value="1"/>
</dbReference>
<reference evidence="3 4" key="1">
    <citation type="submission" date="2011-11" db="EMBL/GenBank/DDBJ databases">
        <title>Improved High-Quality Draft sequence of Beggiatoa alba B18lD.</title>
        <authorList>
            <consortium name="US DOE Joint Genome Institute"/>
            <person name="Lucas S."/>
            <person name="Han J."/>
            <person name="Lapidus A."/>
            <person name="Cheng J.-F."/>
            <person name="Goodwin L."/>
            <person name="Pitluck S."/>
            <person name="Peters L."/>
            <person name="Mikhailova N."/>
            <person name="Held B."/>
            <person name="Detter J.C."/>
            <person name="Han C."/>
            <person name="Tapia R."/>
            <person name="Land M."/>
            <person name="Hauser L."/>
            <person name="Kyrpides N."/>
            <person name="Ivanova N."/>
            <person name="Pagani I."/>
            <person name="Samuel K."/>
            <person name="Teske A."/>
            <person name="Mueller J."/>
            <person name="Woyke T."/>
        </authorList>
    </citation>
    <scope>NUCLEOTIDE SEQUENCE [LARGE SCALE GENOMIC DNA]</scope>
    <source>
        <strain evidence="3 4">B18LD</strain>
    </source>
</reference>
<accession>I3CDB6</accession>
<dbReference type="Proteomes" id="UP000005744">
    <property type="component" value="Unassembled WGS sequence"/>
</dbReference>
<protein>
    <recommendedName>
        <fullName evidence="5">Short-chain dehydrogenase</fullName>
    </recommendedName>
</protein>
<sequence>MKRILILGATSMIAQSLAKRFAQRGEHLFLVGRDAQKLQVIQADLKTRGASSSDFLAVDLSDITQHKTVLSTAEKALQQIDIVVIAYGTLGDQQAAEQDFKVAEKEFITNFLSVASLLTDLGNYFEKRKQGSIVVISSIAGDRGRQSNYVYGSAKGALSLFLQGLRNRLFKSGVQVLTVKPGFVDTPMTASIKKNFLFASPDKVAQDIDNAITKGKKVLYTPWFWQGIMLIIKSIPEAIFVKMKL</sequence>
<dbReference type="InterPro" id="IPR002347">
    <property type="entry name" value="SDR_fam"/>
</dbReference>
<dbReference type="InterPro" id="IPR020904">
    <property type="entry name" value="Sc_DH/Rdtase_CS"/>
</dbReference>
<evidence type="ECO:0000256" key="2">
    <source>
        <dbReference type="ARBA" id="ARBA00023002"/>
    </source>
</evidence>
<dbReference type="STRING" id="395493.BegalDRAFT_0697"/>
<gene>
    <name evidence="3" type="ORF">BegalDRAFT_0697</name>
</gene>
<dbReference type="GO" id="GO:0016020">
    <property type="term" value="C:membrane"/>
    <property type="evidence" value="ECO:0007669"/>
    <property type="project" value="TreeGrafter"/>
</dbReference>
<dbReference type="eggNOG" id="COG0300">
    <property type="taxonomic scope" value="Bacteria"/>
</dbReference>
<name>I3CDB6_9GAMM</name>
<evidence type="ECO:0000313" key="3">
    <source>
        <dbReference type="EMBL" id="EIJ41609.1"/>
    </source>
</evidence>
<dbReference type="EMBL" id="JH600070">
    <property type="protein sequence ID" value="EIJ41609.1"/>
    <property type="molecule type" value="Genomic_DNA"/>
</dbReference>
<dbReference type="InterPro" id="IPR036291">
    <property type="entry name" value="NAD(P)-bd_dom_sf"/>
</dbReference>
<keyword evidence="4" id="KW-1185">Reference proteome</keyword>
<dbReference type="HOGENOM" id="CLU_010194_2_1_6"/>
<dbReference type="Pfam" id="PF00106">
    <property type="entry name" value="adh_short"/>
    <property type="match status" value="1"/>
</dbReference>
<evidence type="ECO:0008006" key="5">
    <source>
        <dbReference type="Google" id="ProtNLM"/>
    </source>
</evidence>
<comment type="similarity">
    <text evidence="1">Belongs to the short-chain dehydrogenases/reductases (SDR) family.</text>
</comment>
<evidence type="ECO:0000313" key="4">
    <source>
        <dbReference type="Proteomes" id="UP000005744"/>
    </source>
</evidence>